<protein>
    <submittedName>
        <fullName evidence="1">Uncharacterized protein</fullName>
    </submittedName>
</protein>
<proteinExistence type="predicted"/>
<accession>D8S464</accession>
<keyword evidence="2" id="KW-1185">Reference proteome</keyword>
<sequence length="111" mass="12179">MVCDIGEIDIEPEPVTNQPQGWRLEPHVTAIEGFNLEISVQGLKAGTVGNLVESRERGAMMSLESQLLPFRGFCVLSRLAARGRGKKMIWNGIAKDAWKCSLRLLTQGNAA</sequence>
<dbReference type="InParanoid" id="D8S464"/>
<evidence type="ECO:0000313" key="2">
    <source>
        <dbReference type="Proteomes" id="UP000001514"/>
    </source>
</evidence>
<dbReference type="EMBL" id="GL377601">
    <property type="protein sequence ID" value="EFJ20881.1"/>
    <property type="molecule type" value="Genomic_DNA"/>
</dbReference>
<dbReference type="HOGENOM" id="CLU_2162775_0_0_1"/>
<dbReference type="Gramene" id="EFJ20881">
    <property type="protein sequence ID" value="EFJ20881"/>
    <property type="gene ID" value="SELMODRAFT_417948"/>
</dbReference>
<dbReference type="Proteomes" id="UP000001514">
    <property type="component" value="Unassembled WGS sequence"/>
</dbReference>
<name>D8S464_SELML</name>
<evidence type="ECO:0000313" key="1">
    <source>
        <dbReference type="EMBL" id="EFJ20881.1"/>
    </source>
</evidence>
<dbReference type="KEGG" id="smo:SELMODRAFT_417948"/>
<gene>
    <name evidence="1" type="ORF">SELMODRAFT_417948</name>
</gene>
<reference evidence="1 2" key="1">
    <citation type="journal article" date="2011" name="Science">
        <title>The Selaginella genome identifies genetic changes associated with the evolution of vascular plants.</title>
        <authorList>
            <person name="Banks J.A."/>
            <person name="Nishiyama T."/>
            <person name="Hasebe M."/>
            <person name="Bowman J.L."/>
            <person name="Gribskov M."/>
            <person name="dePamphilis C."/>
            <person name="Albert V.A."/>
            <person name="Aono N."/>
            <person name="Aoyama T."/>
            <person name="Ambrose B.A."/>
            <person name="Ashton N.W."/>
            <person name="Axtell M.J."/>
            <person name="Barker E."/>
            <person name="Barker M.S."/>
            <person name="Bennetzen J.L."/>
            <person name="Bonawitz N.D."/>
            <person name="Chapple C."/>
            <person name="Cheng C."/>
            <person name="Correa L.G."/>
            <person name="Dacre M."/>
            <person name="DeBarry J."/>
            <person name="Dreyer I."/>
            <person name="Elias M."/>
            <person name="Engstrom E.M."/>
            <person name="Estelle M."/>
            <person name="Feng L."/>
            <person name="Finet C."/>
            <person name="Floyd S.K."/>
            <person name="Frommer W.B."/>
            <person name="Fujita T."/>
            <person name="Gramzow L."/>
            <person name="Gutensohn M."/>
            <person name="Harholt J."/>
            <person name="Hattori M."/>
            <person name="Heyl A."/>
            <person name="Hirai T."/>
            <person name="Hiwatashi Y."/>
            <person name="Ishikawa M."/>
            <person name="Iwata M."/>
            <person name="Karol K.G."/>
            <person name="Koehler B."/>
            <person name="Kolukisaoglu U."/>
            <person name="Kubo M."/>
            <person name="Kurata T."/>
            <person name="Lalonde S."/>
            <person name="Li K."/>
            <person name="Li Y."/>
            <person name="Litt A."/>
            <person name="Lyons E."/>
            <person name="Manning G."/>
            <person name="Maruyama T."/>
            <person name="Michael T.P."/>
            <person name="Mikami K."/>
            <person name="Miyazaki S."/>
            <person name="Morinaga S."/>
            <person name="Murata T."/>
            <person name="Mueller-Roeber B."/>
            <person name="Nelson D.R."/>
            <person name="Obara M."/>
            <person name="Oguri Y."/>
            <person name="Olmstead R.G."/>
            <person name="Onodera N."/>
            <person name="Petersen B.L."/>
            <person name="Pils B."/>
            <person name="Prigge M."/>
            <person name="Rensing S.A."/>
            <person name="Riano-Pachon D.M."/>
            <person name="Roberts A.W."/>
            <person name="Sato Y."/>
            <person name="Scheller H.V."/>
            <person name="Schulz B."/>
            <person name="Schulz C."/>
            <person name="Shakirov E.V."/>
            <person name="Shibagaki N."/>
            <person name="Shinohara N."/>
            <person name="Shippen D.E."/>
            <person name="Soerensen I."/>
            <person name="Sotooka R."/>
            <person name="Sugimoto N."/>
            <person name="Sugita M."/>
            <person name="Sumikawa N."/>
            <person name="Tanurdzic M."/>
            <person name="Theissen G."/>
            <person name="Ulvskov P."/>
            <person name="Wakazuki S."/>
            <person name="Weng J.K."/>
            <person name="Willats W.W."/>
            <person name="Wipf D."/>
            <person name="Wolf P.G."/>
            <person name="Yang L."/>
            <person name="Zimmer A.D."/>
            <person name="Zhu Q."/>
            <person name="Mitros T."/>
            <person name="Hellsten U."/>
            <person name="Loque D."/>
            <person name="Otillar R."/>
            <person name="Salamov A."/>
            <person name="Schmutz J."/>
            <person name="Shapiro H."/>
            <person name="Lindquist E."/>
            <person name="Lucas S."/>
            <person name="Rokhsar D."/>
            <person name="Grigoriev I.V."/>
        </authorList>
    </citation>
    <scope>NUCLEOTIDE SEQUENCE [LARGE SCALE GENOMIC DNA]</scope>
</reference>
<organism evidence="2">
    <name type="scientific">Selaginella moellendorffii</name>
    <name type="common">Spikemoss</name>
    <dbReference type="NCBI Taxonomy" id="88036"/>
    <lineage>
        <taxon>Eukaryota</taxon>
        <taxon>Viridiplantae</taxon>
        <taxon>Streptophyta</taxon>
        <taxon>Embryophyta</taxon>
        <taxon>Tracheophyta</taxon>
        <taxon>Lycopodiopsida</taxon>
        <taxon>Selaginellales</taxon>
        <taxon>Selaginellaceae</taxon>
        <taxon>Selaginella</taxon>
    </lineage>
</organism>
<dbReference type="AlphaFoldDB" id="D8S464"/>